<reference evidence="1" key="1">
    <citation type="submission" date="2021-07" db="EMBL/GenBank/DDBJ databases">
        <title>Candidatus Kaistella beijingensis sp. nov. isolated from a municipal wastewater treatment plant is involved in sludge foaming.</title>
        <authorList>
            <person name="Song Y."/>
            <person name="Liu S.-J."/>
        </authorList>
    </citation>
    <scope>NUCLEOTIDE SEQUENCE</scope>
    <source>
        <strain evidence="1">DSM 43998</strain>
    </source>
</reference>
<evidence type="ECO:0000313" key="2">
    <source>
        <dbReference type="Proteomes" id="UP000887023"/>
    </source>
</evidence>
<protein>
    <submittedName>
        <fullName evidence="1">DUF3558 domain-containing protein</fullName>
    </submittedName>
</protein>
<dbReference type="Pfam" id="PF12079">
    <property type="entry name" value="DUF3558"/>
    <property type="match status" value="1"/>
</dbReference>
<dbReference type="InterPro" id="IPR024520">
    <property type="entry name" value="DUF3558"/>
</dbReference>
<dbReference type="EMBL" id="CP079105">
    <property type="protein sequence ID" value="QXQ12799.1"/>
    <property type="molecule type" value="Genomic_DNA"/>
</dbReference>
<dbReference type="Proteomes" id="UP000887023">
    <property type="component" value="Chromosome"/>
</dbReference>
<gene>
    <name evidence="1" type="ORF">KV203_12760</name>
</gene>
<dbReference type="RefSeq" id="WP_066467497.1">
    <property type="nucleotide sequence ID" value="NZ_CBCRUZ010000002.1"/>
</dbReference>
<dbReference type="PROSITE" id="PS51257">
    <property type="entry name" value="PROKAR_LIPOPROTEIN"/>
    <property type="match status" value="1"/>
</dbReference>
<proteinExistence type="predicted"/>
<sequence>MRVVRRSGFVVALVLLTAMVLVGGCGRSVDGTAVRSARAAPWDPCSLSDDVIRRAGLDPATRDSASLVNGAGELSCEWHNDDLFMTLTAIAGATIEQVHSGQGNHDFHDAIVGNRTVTTYRDEGDRTGSFCFLVVPLEPAGIALMQVSRTAFTEDTTPMCVWAYRVGDVVVAAMPR</sequence>
<organism evidence="1 2">
    <name type="scientific">Skermania pinensis</name>
    <dbReference type="NCBI Taxonomy" id="39122"/>
    <lineage>
        <taxon>Bacteria</taxon>
        <taxon>Bacillati</taxon>
        <taxon>Actinomycetota</taxon>
        <taxon>Actinomycetes</taxon>
        <taxon>Mycobacteriales</taxon>
        <taxon>Gordoniaceae</taxon>
        <taxon>Skermania</taxon>
    </lineage>
</organism>
<name>A0ABX8S719_9ACTN</name>
<accession>A0ABX8S719</accession>
<evidence type="ECO:0000313" key="1">
    <source>
        <dbReference type="EMBL" id="QXQ12799.1"/>
    </source>
</evidence>
<keyword evidence="2" id="KW-1185">Reference proteome</keyword>